<dbReference type="InterPro" id="IPR023198">
    <property type="entry name" value="PGP-like_dom2"/>
</dbReference>
<proteinExistence type="predicted"/>
<dbReference type="Gene3D" id="3.40.50.1000">
    <property type="entry name" value="HAD superfamily/HAD-like"/>
    <property type="match status" value="1"/>
</dbReference>
<dbReference type="InterPro" id="IPR050155">
    <property type="entry name" value="HAD-like_hydrolase_sf"/>
</dbReference>
<dbReference type="Proteomes" id="UP000196560">
    <property type="component" value="Unassembled WGS sequence"/>
</dbReference>
<reference evidence="2" key="1">
    <citation type="submission" date="2017-04" db="EMBL/GenBank/DDBJ databases">
        <title>Function of individual gut microbiota members based on whole genome sequencing of pure cultures obtained from chicken caecum.</title>
        <authorList>
            <person name="Medvecky M."/>
            <person name="Cejkova D."/>
            <person name="Polansky O."/>
            <person name="Karasova D."/>
            <person name="Kubasova T."/>
            <person name="Cizek A."/>
            <person name="Rychlik I."/>
        </authorList>
    </citation>
    <scope>NUCLEOTIDE SEQUENCE [LARGE SCALE GENOMIC DNA]</scope>
    <source>
        <strain evidence="2">An70</strain>
    </source>
</reference>
<accession>A0A1Y3U4W4</accession>
<dbReference type="InterPro" id="IPR023214">
    <property type="entry name" value="HAD_sf"/>
</dbReference>
<evidence type="ECO:0000313" key="2">
    <source>
        <dbReference type="Proteomes" id="UP000196560"/>
    </source>
</evidence>
<evidence type="ECO:0008006" key="3">
    <source>
        <dbReference type="Google" id="ProtNLM"/>
    </source>
</evidence>
<dbReference type="GO" id="GO:0005829">
    <property type="term" value="C:cytosol"/>
    <property type="evidence" value="ECO:0007669"/>
    <property type="project" value="TreeGrafter"/>
</dbReference>
<dbReference type="AlphaFoldDB" id="A0A1Y3U4W4"/>
<dbReference type="SUPFAM" id="SSF56784">
    <property type="entry name" value="HAD-like"/>
    <property type="match status" value="1"/>
</dbReference>
<dbReference type="GO" id="GO:0004713">
    <property type="term" value="F:protein tyrosine kinase activity"/>
    <property type="evidence" value="ECO:0007669"/>
    <property type="project" value="TreeGrafter"/>
</dbReference>
<dbReference type="PANTHER" id="PTHR43434">
    <property type="entry name" value="PHOSPHOGLYCOLATE PHOSPHATASE"/>
    <property type="match status" value="1"/>
</dbReference>
<organism evidence="1 2">
    <name type="scientific">Enorma massiliensis</name>
    <dbReference type="NCBI Taxonomy" id="1472761"/>
    <lineage>
        <taxon>Bacteria</taxon>
        <taxon>Bacillati</taxon>
        <taxon>Actinomycetota</taxon>
        <taxon>Coriobacteriia</taxon>
        <taxon>Coriobacteriales</taxon>
        <taxon>Coriobacteriaceae</taxon>
        <taxon>Enorma</taxon>
    </lineage>
</organism>
<sequence>MEAVYERGAFERPAVLFDFDGTIADTGPAVLSISRRALAARGYDLEAVGDLRQLIGPPLVDGFMLVTGGSRDEALELVDVYRELFNECVAPDDYPPFPGIPELLRALSDRGTKIAVATSRLDETARQMIAALDLPPFDIIAGRLEPGRATKADCIRACLDGLGMGPSDAVMVGDRHHDVLGAHEVGLPCIGVWRDEPARAELAGSGADGLCRDATELGWLLGVDGGFMERFA</sequence>
<dbReference type="Gene3D" id="1.10.150.240">
    <property type="entry name" value="Putative phosphatase, domain 2"/>
    <property type="match status" value="1"/>
</dbReference>
<name>A0A1Y3U4W4_9ACTN</name>
<dbReference type="EMBL" id="NFHO01000003">
    <property type="protein sequence ID" value="OUN43822.1"/>
    <property type="molecule type" value="Genomic_DNA"/>
</dbReference>
<dbReference type="SFLD" id="SFLDS00003">
    <property type="entry name" value="Haloacid_Dehalogenase"/>
    <property type="match status" value="1"/>
</dbReference>
<dbReference type="SFLD" id="SFLDG01129">
    <property type="entry name" value="C1.5:_HAD__Beta-PGM__Phosphata"/>
    <property type="match status" value="1"/>
</dbReference>
<comment type="caution">
    <text evidence="1">The sequence shown here is derived from an EMBL/GenBank/DDBJ whole genome shotgun (WGS) entry which is preliminary data.</text>
</comment>
<dbReference type="PANTHER" id="PTHR43434:SF20">
    <property type="entry name" value="5'-NUCLEOTIDASE"/>
    <property type="match status" value="1"/>
</dbReference>
<dbReference type="eggNOG" id="COG0546">
    <property type="taxonomic scope" value="Bacteria"/>
</dbReference>
<gene>
    <name evidence="1" type="ORF">B5G21_03790</name>
</gene>
<dbReference type="Pfam" id="PF13419">
    <property type="entry name" value="HAD_2"/>
    <property type="match status" value="1"/>
</dbReference>
<keyword evidence="2" id="KW-1185">Reference proteome</keyword>
<dbReference type="InterPro" id="IPR036412">
    <property type="entry name" value="HAD-like_sf"/>
</dbReference>
<protein>
    <recommendedName>
        <fullName evidence="3">Haloacid dehalogenase</fullName>
    </recommendedName>
</protein>
<dbReference type="RefSeq" id="WP_087186107.1">
    <property type="nucleotide sequence ID" value="NZ_NFHO01000003.1"/>
</dbReference>
<evidence type="ECO:0000313" key="1">
    <source>
        <dbReference type="EMBL" id="OUN43822.1"/>
    </source>
</evidence>
<dbReference type="InterPro" id="IPR041492">
    <property type="entry name" value="HAD_2"/>
</dbReference>
<dbReference type="STRING" id="1118060.GCA_000311845_01303"/>